<protein>
    <submittedName>
        <fullName evidence="3">Putative secreted protein</fullName>
    </submittedName>
</protein>
<name>A0A6B0TWM1_IXORI</name>
<proteinExistence type="predicted"/>
<evidence type="ECO:0000256" key="1">
    <source>
        <dbReference type="SAM" id="Phobius"/>
    </source>
</evidence>
<organism evidence="3">
    <name type="scientific">Ixodes ricinus</name>
    <name type="common">Common tick</name>
    <name type="synonym">Acarus ricinus</name>
    <dbReference type="NCBI Taxonomy" id="34613"/>
    <lineage>
        <taxon>Eukaryota</taxon>
        <taxon>Metazoa</taxon>
        <taxon>Ecdysozoa</taxon>
        <taxon>Arthropoda</taxon>
        <taxon>Chelicerata</taxon>
        <taxon>Arachnida</taxon>
        <taxon>Acari</taxon>
        <taxon>Parasitiformes</taxon>
        <taxon>Ixodida</taxon>
        <taxon>Ixodoidea</taxon>
        <taxon>Ixodidae</taxon>
        <taxon>Ixodinae</taxon>
        <taxon>Ixodes</taxon>
    </lineage>
</organism>
<keyword evidence="2" id="KW-0732">Signal</keyword>
<keyword evidence="1" id="KW-0812">Transmembrane</keyword>
<accession>A0A6B0TWM1</accession>
<sequence>MLHMRARPPWLIFCCFFFFFFRQTLAAEAAAVAVLKNGGVFFLFLLPPLTIVLKIATIRTNQQAESEMEEMSTVCTHFLFE</sequence>
<keyword evidence="1" id="KW-1133">Transmembrane helix</keyword>
<keyword evidence="1" id="KW-0472">Membrane</keyword>
<feature type="signal peptide" evidence="2">
    <location>
        <begin position="1"/>
        <end position="26"/>
    </location>
</feature>
<feature type="chain" id="PRO_5025445975" evidence="2">
    <location>
        <begin position="27"/>
        <end position="81"/>
    </location>
</feature>
<feature type="transmembrane region" description="Helical" evidence="1">
    <location>
        <begin position="39"/>
        <end position="58"/>
    </location>
</feature>
<reference evidence="3" key="1">
    <citation type="submission" date="2019-12" db="EMBL/GenBank/DDBJ databases">
        <title>An insight into the sialome of adult female Ixodes ricinus ticks feeding for 6 days.</title>
        <authorList>
            <person name="Perner J."/>
            <person name="Ribeiro J.M.C."/>
        </authorList>
    </citation>
    <scope>NUCLEOTIDE SEQUENCE</scope>
    <source>
        <strain evidence="3">Semi-engorged</strain>
        <tissue evidence="3">Salivary glands</tissue>
    </source>
</reference>
<dbReference type="AlphaFoldDB" id="A0A6B0TWM1"/>
<evidence type="ECO:0000313" key="3">
    <source>
        <dbReference type="EMBL" id="MXU84499.1"/>
    </source>
</evidence>
<dbReference type="EMBL" id="GIFC01002416">
    <property type="protein sequence ID" value="MXU84499.1"/>
    <property type="molecule type" value="Transcribed_RNA"/>
</dbReference>
<evidence type="ECO:0000256" key="2">
    <source>
        <dbReference type="SAM" id="SignalP"/>
    </source>
</evidence>